<reference evidence="2" key="1">
    <citation type="submission" date="2021-08" db="EMBL/GenBank/DDBJ databases">
        <title>Chromosome-Level Trichoderma cornu-damae using Hi-C Data.</title>
        <authorList>
            <person name="Kim C.S."/>
        </authorList>
    </citation>
    <scope>NUCLEOTIDE SEQUENCE</scope>
    <source>
        <strain evidence="2">KA19-0412C</strain>
    </source>
</reference>
<keyword evidence="1" id="KW-0812">Transmembrane</keyword>
<name>A0A9P8QYD6_9HYPO</name>
<comment type="caution">
    <text evidence="2">The sequence shown here is derived from an EMBL/GenBank/DDBJ whole genome shotgun (WGS) entry which is preliminary data.</text>
</comment>
<keyword evidence="1" id="KW-0472">Membrane</keyword>
<dbReference type="OrthoDB" id="10674978at2759"/>
<evidence type="ECO:0000256" key="1">
    <source>
        <dbReference type="SAM" id="Phobius"/>
    </source>
</evidence>
<dbReference type="AlphaFoldDB" id="A0A9P8QYD6"/>
<protein>
    <submittedName>
        <fullName evidence="2">Uncharacterized protein</fullName>
    </submittedName>
</protein>
<gene>
    <name evidence="2" type="ORF">Trco_001058</name>
</gene>
<keyword evidence="1" id="KW-1133">Transmembrane helix</keyword>
<proteinExistence type="predicted"/>
<feature type="transmembrane region" description="Helical" evidence="1">
    <location>
        <begin position="134"/>
        <end position="158"/>
    </location>
</feature>
<sequence length="523" mass="57197">MYDATVFIVGLAVAYQQVKVFAKVAQAVVLFLLDACLDVIHADGVLDNHIIVGILAFGRQLDKRPNDEALPGIRLVVLRRRLNVVHFQVHQAVVQRPQAPLEHLSLLRRQPGFVVGGGFARPALGAAPLLGGGLVIALFCFPLLILAPGLAASLLGRLDFLRAGPAGRRRVVYRVRQSHLLELVGLPLVLASLLACRRRLWAVLVVVHGHEPLLFRQTIVVLHLGAFASATAEDHLFGIVRDGVAFVEIDIGQLILAHQSSLSLWTTVYRVLLPVLVQLLEDEELVVVTGKQHVQLFVFHLLLLARLGHVGGFQQGAKHGVAIGLGGFVVEATCLDDLAVHVQLEPSAFQNLFLDGVGADETQNSHLVLLTDTVGAVLGLQILVRIPVRVVNDDGIGSLQVEAQTAGTSRQQEQKSFDCSAENLHLMTFSVLSGKSFSTSFFRRRSRKGRNTLCRRRMTRICSSSVSSILSWPPVLAKGVLNHSSNVLTDLKMFGRTKLSMAHSSDRLFWRGVPVRMSRKRVV</sequence>
<evidence type="ECO:0000313" key="3">
    <source>
        <dbReference type="Proteomes" id="UP000827724"/>
    </source>
</evidence>
<organism evidence="2 3">
    <name type="scientific">Trichoderma cornu-damae</name>
    <dbReference type="NCBI Taxonomy" id="654480"/>
    <lineage>
        <taxon>Eukaryota</taxon>
        <taxon>Fungi</taxon>
        <taxon>Dikarya</taxon>
        <taxon>Ascomycota</taxon>
        <taxon>Pezizomycotina</taxon>
        <taxon>Sordariomycetes</taxon>
        <taxon>Hypocreomycetidae</taxon>
        <taxon>Hypocreales</taxon>
        <taxon>Hypocreaceae</taxon>
        <taxon>Trichoderma</taxon>
    </lineage>
</organism>
<keyword evidence="3" id="KW-1185">Reference proteome</keyword>
<dbReference type="Proteomes" id="UP000827724">
    <property type="component" value="Unassembled WGS sequence"/>
</dbReference>
<evidence type="ECO:0000313" key="2">
    <source>
        <dbReference type="EMBL" id="KAH6611038.1"/>
    </source>
</evidence>
<accession>A0A9P8QYD6</accession>
<dbReference type="EMBL" id="JAIWOZ010000001">
    <property type="protein sequence ID" value="KAH6611038.1"/>
    <property type="molecule type" value="Genomic_DNA"/>
</dbReference>